<dbReference type="Gene3D" id="3.40.50.2300">
    <property type="match status" value="1"/>
</dbReference>
<gene>
    <name evidence="5" type="ORF">ACFQ5M_02240</name>
</gene>
<reference evidence="6" key="1">
    <citation type="journal article" date="2019" name="Int. J. Syst. Evol. Microbiol.">
        <title>The Global Catalogue of Microorganisms (GCM) 10K type strain sequencing project: providing services to taxonomists for standard genome sequencing and annotation.</title>
        <authorList>
            <consortium name="The Broad Institute Genomics Platform"/>
            <consortium name="The Broad Institute Genome Sequencing Center for Infectious Disease"/>
            <person name="Wu L."/>
            <person name="Ma J."/>
        </authorList>
    </citation>
    <scope>NUCLEOTIDE SEQUENCE [LARGE SCALE GENOMIC DNA]</scope>
    <source>
        <strain evidence="6">CCM 8896</strain>
    </source>
</reference>
<sequence>MIKHIFSDMDGTLLNNHGHITSTTVNAIKDTQIPITLVSARAPMEMASTIKALELKDTQIAFNGGLIFKKDGQGWQYISEYSIAPRTAAAIIRNVSSFFPKASTSYYDRSNWYTNRMDEGIKYEQGLTGQKAIVKNQHKYVSAKTRADVERVIKQANYVPNAVAQDLSFGKTHNIGVVLPHASHPYFTQLIRGIAEAAFASNYRITLLPSEYNETLEIKYLEQMRRKLFDGLIFTSHGISLKRLSSLSNLRSHRNL</sequence>
<name>A0ABW4J7I3_9LACO</name>
<dbReference type="RefSeq" id="WP_125714008.1">
    <property type="nucleotide sequence ID" value="NZ_JBHTOP010000003.1"/>
</dbReference>
<dbReference type="Gene3D" id="1.10.260.40">
    <property type="entry name" value="lambda repressor-like DNA-binding domains"/>
    <property type="match status" value="1"/>
</dbReference>
<dbReference type="InterPro" id="IPR036412">
    <property type="entry name" value="HAD-like_sf"/>
</dbReference>
<dbReference type="InterPro" id="IPR010982">
    <property type="entry name" value="Lambda_DNA-bd_dom_sf"/>
</dbReference>
<evidence type="ECO:0000313" key="6">
    <source>
        <dbReference type="Proteomes" id="UP001597267"/>
    </source>
</evidence>
<dbReference type="SUPFAM" id="SSF56784">
    <property type="entry name" value="HAD-like"/>
    <property type="match status" value="1"/>
</dbReference>
<dbReference type="InterPro" id="IPR023214">
    <property type="entry name" value="HAD_sf"/>
</dbReference>
<dbReference type="PANTHER" id="PTHR30146:SF105">
    <property type="entry name" value="CATABOLITE CONTROL PROTEIN B"/>
    <property type="match status" value="1"/>
</dbReference>
<comment type="caution">
    <text evidence="5">The sequence shown here is derived from an EMBL/GenBank/DDBJ whole genome shotgun (WGS) entry which is preliminary data.</text>
</comment>
<evidence type="ECO:0000259" key="4">
    <source>
        <dbReference type="PROSITE" id="PS50932"/>
    </source>
</evidence>
<dbReference type="InterPro" id="IPR000843">
    <property type="entry name" value="HTH_LacI"/>
</dbReference>
<keyword evidence="2" id="KW-0238">DNA-binding</keyword>
<dbReference type="InterPro" id="IPR001761">
    <property type="entry name" value="Peripla_BP/Lac1_sug-bd_dom"/>
</dbReference>
<evidence type="ECO:0000313" key="5">
    <source>
        <dbReference type="EMBL" id="MFD1670912.1"/>
    </source>
</evidence>
<evidence type="ECO:0000256" key="1">
    <source>
        <dbReference type="ARBA" id="ARBA00023015"/>
    </source>
</evidence>
<dbReference type="SUPFAM" id="SSF47413">
    <property type="entry name" value="lambda repressor-like DNA-binding domains"/>
    <property type="match status" value="1"/>
</dbReference>
<dbReference type="InterPro" id="IPR028082">
    <property type="entry name" value="Peripla_BP_I"/>
</dbReference>
<dbReference type="Pfam" id="PF08282">
    <property type="entry name" value="Hydrolase_3"/>
    <property type="match status" value="1"/>
</dbReference>
<feature type="domain" description="HTH lacI-type" evidence="4">
    <location>
        <begin position="136"/>
        <end position="169"/>
    </location>
</feature>
<dbReference type="CDD" id="cd01392">
    <property type="entry name" value="HTH_LacI"/>
    <property type="match status" value="1"/>
</dbReference>
<dbReference type="PROSITE" id="PS50932">
    <property type="entry name" value="HTH_LACI_2"/>
    <property type="match status" value="1"/>
</dbReference>
<evidence type="ECO:0000256" key="2">
    <source>
        <dbReference type="ARBA" id="ARBA00023125"/>
    </source>
</evidence>
<dbReference type="Pfam" id="PF00532">
    <property type="entry name" value="Peripla_BP_1"/>
    <property type="match status" value="1"/>
</dbReference>
<protein>
    <submittedName>
        <fullName evidence="5">HAD hydrolase family protein</fullName>
    </submittedName>
</protein>
<keyword evidence="1" id="KW-0805">Transcription regulation</keyword>
<dbReference type="Gene3D" id="3.40.50.1000">
    <property type="entry name" value="HAD superfamily/HAD-like"/>
    <property type="match status" value="1"/>
</dbReference>
<accession>A0ABW4J7I3</accession>
<evidence type="ECO:0000256" key="3">
    <source>
        <dbReference type="ARBA" id="ARBA00023163"/>
    </source>
</evidence>
<dbReference type="GO" id="GO:0016787">
    <property type="term" value="F:hydrolase activity"/>
    <property type="evidence" value="ECO:0007669"/>
    <property type="project" value="UniProtKB-KW"/>
</dbReference>
<keyword evidence="6" id="KW-1185">Reference proteome</keyword>
<keyword evidence="3" id="KW-0804">Transcription</keyword>
<dbReference type="PANTHER" id="PTHR30146">
    <property type="entry name" value="LACI-RELATED TRANSCRIPTIONAL REPRESSOR"/>
    <property type="match status" value="1"/>
</dbReference>
<organism evidence="5 6">
    <name type="scientific">Agrilactobacillus yilanensis</name>
    <dbReference type="NCBI Taxonomy" id="2485997"/>
    <lineage>
        <taxon>Bacteria</taxon>
        <taxon>Bacillati</taxon>
        <taxon>Bacillota</taxon>
        <taxon>Bacilli</taxon>
        <taxon>Lactobacillales</taxon>
        <taxon>Lactobacillaceae</taxon>
        <taxon>Agrilactobacillus</taxon>
    </lineage>
</organism>
<dbReference type="Proteomes" id="UP001597267">
    <property type="component" value="Unassembled WGS sequence"/>
</dbReference>
<dbReference type="SMART" id="SM00354">
    <property type="entry name" value="HTH_LACI"/>
    <property type="match status" value="1"/>
</dbReference>
<dbReference type="SUPFAM" id="SSF53822">
    <property type="entry name" value="Periplasmic binding protein-like I"/>
    <property type="match status" value="1"/>
</dbReference>
<keyword evidence="5" id="KW-0378">Hydrolase</keyword>
<dbReference type="EMBL" id="JBHTOP010000003">
    <property type="protein sequence ID" value="MFD1670912.1"/>
    <property type="molecule type" value="Genomic_DNA"/>
</dbReference>
<proteinExistence type="predicted"/>